<keyword evidence="9" id="KW-1185">Reference proteome</keyword>
<evidence type="ECO:0000256" key="2">
    <source>
        <dbReference type="ARBA" id="ARBA00022692"/>
    </source>
</evidence>
<dbReference type="Proteomes" id="UP001583193">
    <property type="component" value="Unassembled WGS sequence"/>
</dbReference>
<dbReference type="Pfam" id="PF00083">
    <property type="entry name" value="Sugar_tr"/>
    <property type="match status" value="1"/>
</dbReference>
<dbReference type="InterPro" id="IPR036259">
    <property type="entry name" value="MFS_trans_sf"/>
</dbReference>
<dbReference type="InterPro" id="IPR050360">
    <property type="entry name" value="MFS_Sugar_Transporters"/>
</dbReference>
<gene>
    <name evidence="8" type="ORF">Plec18167_009097</name>
</gene>
<evidence type="ECO:0000256" key="1">
    <source>
        <dbReference type="ARBA" id="ARBA00004141"/>
    </source>
</evidence>
<evidence type="ECO:0008006" key="10">
    <source>
        <dbReference type="Google" id="ProtNLM"/>
    </source>
</evidence>
<accession>A0ABR3WS24</accession>
<keyword evidence="3 6" id="KW-1133">Transmembrane helix</keyword>
<keyword evidence="4 6" id="KW-0472">Membrane</keyword>
<evidence type="ECO:0000256" key="4">
    <source>
        <dbReference type="ARBA" id="ARBA00023136"/>
    </source>
</evidence>
<feature type="signal peptide" evidence="7">
    <location>
        <begin position="1"/>
        <end position="18"/>
    </location>
</feature>
<evidence type="ECO:0000256" key="5">
    <source>
        <dbReference type="SAM" id="MobiDB-lite"/>
    </source>
</evidence>
<organism evidence="8 9">
    <name type="scientific">Paecilomyces lecythidis</name>
    <dbReference type="NCBI Taxonomy" id="3004212"/>
    <lineage>
        <taxon>Eukaryota</taxon>
        <taxon>Fungi</taxon>
        <taxon>Dikarya</taxon>
        <taxon>Ascomycota</taxon>
        <taxon>Pezizomycotina</taxon>
        <taxon>Eurotiomycetes</taxon>
        <taxon>Eurotiomycetidae</taxon>
        <taxon>Eurotiales</taxon>
        <taxon>Thermoascaceae</taxon>
        <taxon>Paecilomyces</taxon>
    </lineage>
</organism>
<name>A0ABR3WS24_9EURO</name>
<evidence type="ECO:0000313" key="9">
    <source>
        <dbReference type="Proteomes" id="UP001583193"/>
    </source>
</evidence>
<feature type="region of interest" description="Disordered" evidence="5">
    <location>
        <begin position="77"/>
        <end position="108"/>
    </location>
</feature>
<sequence length="108" mass="12129">MFILFLSTIAYLTPAATAFGNVGWKYYLLFIVLTVINTPIVWYVFPETKGLSLEEIGEKFGDEVVVHLADIAGERREHLDQESFSQDEKPVPISAPQHIETVETGSIE</sequence>
<keyword evidence="2 6" id="KW-0812">Transmembrane</keyword>
<evidence type="ECO:0000313" key="8">
    <source>
        <dbReference type="EMBL" id="KAL1866257.1"/>
    </source>
</evidence>
<dbReference type="InterPro" id="IPR005828">
    <property type="entry name" value="MFS_sugar_transport-like"/>
</dbReference>
<dbReference type="PANTHER" id="PTHR48022:SF2">
    <property type="entry name" value="PLASTIDIC GLUCOSE TRANSPORTER 4"/>
    <property type="match status" value="1"/>
</dbReference>
<reference evidence="8 9" key="1">
    <citation type="journal article" date="2024" name="IMA Fungus">
        <title>IMA Genome - F19 : A genome assembly and annotation guide to empower mycologists, including annotated draft genome sequences of Ceratocystis pirilliformis, Diaporthe australafricana, Fusarium ophioides, Paecilomyces lecythidis, and Sporothrix stenoceras.</title>
        <authorList>
            <person name="Aylward J."/>
            <person name="Wilson A.M."/>
            <person name="Visagie C.M."/>
            <person name="Spraker J."/>
            <person name="Barnes I."/>
            <person name="Buitendag C."/>
            <person name="Ceriani C."/>
            <person name="Del Mar Angel L."/>
            <person name="du Plessis D."/>
            <person name="Fuchs T."/>
            <person name="Gasser K."/>
            <person name="Kramer D."/>
            <person name="Li W."/>
            <person name="Munsamy K."/>
            <person name="Piso A."/>
            <person name="Price J.L."/>
            <person name="Sonnekus B."/>
            <person name="Thomas C."/>
            <person name="van der Nest A."/>
            <person name="van Dijk A."/>
            <person name="van Heerden A."/>
            <person name="van Vuuren N."/>
            <person name="Yilmaz N."/>
            <person name="Duong T.A."/>
            <person name="van der Merwe N.A."/>
            <person name="Wingfield M.J."/>
            <person name="Wingfield B.D."/>
        </authorList>
    </citation>
    <scope>NUCLEOTIDE SEQUENCE [LARGE SCALE GENOMIC DNA]</scope>
    <source>
        <strain evidence="8 9">CMW 18167</strain>
    </source>
</reference>
<dbReference type="EMBL" id="JAVDPF010000052">
    <property type="protein sequence ID" value="KAL1866257.1"/>
    <property type="molecule type" value="Genomic_DNA"/>
</dbReference>
<evidence type="ECO:0000256" key="6">
    <source>
        <dbReference type="SAM" id="Phobius"/>
    </source>
</evidence>
<dbReference type="PANTHER" id="PTHR48022">
    <property type="entry name" value="PLASTIDIC GLUCOSE TRANSPORTER 4"/>
    <property type="match status" value="1"/>
</dbReference>
<feature type="compositionally biased region" description="Basic and acidic residues" evidence="5">
    <location>
        <begin position="77"/>
        <end position="90"/>
    </location>
</feature>
<feature type="chain" id="PRO_5045243481" description="Major facilitator superfamily (MFS) profile domain-containing protein" evidence="7">
    <location>
        <begin position="19"/>
        <end position="108"/>
    </location>
</feature>
<evidence type="ECO:0000256" key="7">
    <source>
        <dbReference type="SAM" id="SignalP"/>
    </source>
</evidence>
<evidence type="ECO:0000256" key="3">
    <source>
        <dbReference type="ARBA" id="ARBA00022989"/>
    </source>
</evidence>
<feature type="transmembrane region" description="Helical" evidence="6">
    <location>
        <begin position="28"/>
        <end position="45"/>
    </location>
</feature>
<protein>
    <recommendedName>
        <fullName evidence="10">Major facilitator superfamily (MFS) profile domain-containing protein</fullName>
    </recommendedName>
</protein>
<dbReference type="Gene3D" id="1.20.1250.20">
    <property type="entry name" value="MFS general substrate transporter like domains"/>
    <property type="match status" value="1"/>
</dbReference>
<comment type="subcellular location">
    <subcellularLocation>
        <location evidence="1">Membrane</location>
        <topology evidence="1">Multi-pass membrane protein</topology>
    </subcellularLocation>
</comment>
<proteinExistence type="predicted"/>
<keyword evidence="7" id="KW-0732">Signal</keyword>
<comment type="caution">
    <text evidence="8">The sequence shown here is derived from an EMBL/GenBank/DDBJ whole genome shotgun (WGS) entry which is preliminary data.</text>
</comment>